<reference evidence="1" key="1">
    <citation type="submission" date="2022-07" db="EMBL/GenBank/DDBJ databases">
        <title>Complete Genome Sequence of the Radioresistant Bacterium Deinococcus aetherius ST0316, Isolated from the Air Dust collected in Lower Stratosphere above Japan.</title>
        <authorList>
            <person name="Satoh K."/>
            <person name="Hagiwara K."/>
            <person name="Katsumata K."/>
            <person name="Kubo A."/>
            <person name="Yokobori S."/>
            <person name="Yamagishi A."/>
            <person name="Oono Y."/>
            <person name="Narumi I."/>
        </authorList>
    </citation>
    <scope>NUCLEOTIDE SEQUENCE</scope>
    <source>
        <strain evidence="1">ST0316</strain>
        <plasmid evidence="1">pDAETH-1</plasmid>
    </source>
</reference>
<gene>
    <name evidence="1" type="ORF">DAETH_32950</name>
</gene>
<dbReference type="EMBL" id="AP026561">
    <property type="protein sequence ID" value="BDP43326.1"/>
    <property type="molecule type" value="Genomic_DNA"/>
</dbReference>
<keyword evidence="1" id="KW-0614">Plasmid</keyword>
<organism evidence="1 2">
    <name type="scientific">Deinococcus aetherius</name>
    <dbReference type="NCBI Taxonomy" id="200252"/>
    <lineage>
        <taxon>Bacteria</taxon>
        <taxon>Thermotogati</taxon>
        <taxon>Deinococcota</taxon>
        <taxon>Deinococci</taxon>
        <taxon>Deinococcales</taxon>
        <taxon>Deinococcaceae</taxon>
        <taxon>Deinococcus</taxon>
    </lineage>
</organism>
<keyword evidence="2" id="KW-1185">Reference proteome</keyword>
<sequence>MHKSVVIRVVPPPAVKIPLTTAILRIREWDVEKLLDHLRESLEPRIHAELGEDVEVQVVAGRQSEIRLNNVKPRGGVVEWKEALGEAIGETMSEIDPEMFLAP</sequence>
<proteinExistence type="predicted"/>
<accession>A0ABM8AHT4</accession>
<protein>
    <submittedName>
        <fullName evidence="1">Uncharacterized protein</fullName>
    </submittedName>
</protein>
<name>A0ABM8AHT4_9DEIO</name>
<evidence type="ECO:0000313" key="2">
    <source>
        <dbReference type="Proteomes" id="UP001064971"/>
    </source>
</evidence>
<dbReference type="RefSeq" id="WP_264777819.1">
    <property type="nucleotide sequence ID" value="NZ_AP026561.1"/>
</dbReference>
<geneLocation type="plasmid" evidence="1 2">
    <name>pDAETH-1</name>
</geneLocation>
<evidence type="ECO:0000313" key="1">
    <source>
        <dbReference type="EMBL" id="BDP43326.1"/>
    </source>
</evidence>
<dbReference type="Proteomes" id="UP001064971">
    <property type="component" value="Plasmid pDAETH-1"/>
</dbReference>